<evidence type="ECO:0000313" key="4">
    <source>
        <dbReference type="EMBL" id="KXS13412.1"/>
    </source>
</evidence>
<dbReference type="EMBL" id="KQ965778">
    <property type="protein sequence ID" value="KXS13412.1"/>
    <property type="molecule type" value="Genomic_DNA"/>
</dbReference>
<sequence>MDAHSLPPIAPYKHLHDSPKGVGDARPTAAQIVRDLELEGTMTDRTVLVSGFTTGIGLETARAMALTGTQMVLAGKDTAAFPKVAREISTMWGKEAIVVEMDLADFASVRKAAEEIRSKVKRINFAIFNAGIMTRTYLKTPQGHDITFGVNYLGHFLLFHLIKDLLLPLSPSPDSPSSRLVTLSSLGHLAGPLDMPWIKGGHYDEAKHDHMHAYHQSKLATLYMATEIDRRFSARGLRAFAVSPGTTITPLCDALPPEVLATIGPESGNPIVKSNAQGAATSVWACLAPDLEGMGGLYLEDEAVAGPATPGSGAGAGYATHAYDGEAAKKLWEETCEMVGIGKN</sequence>
<evidence type="ECO:0000313" key="5">
    <source>
        <dbReference type="Proteomes" id="UP000070544"/>
    </source>
</evidence>
<dbReference type="PANTHER" id="PTHR24320">
    <property type="entry name" value="RETINOL DEHYDROGENASE"/>
    <property type="match status" value="1"/>
</dbReference>
<dbReference type="SUPFAM" id="SSF51735">
    <property type="entry name" value="NAD(P)-binding Rossmann-fold domains"/>
    <property type="match status" value="1"/>
</dbReference>
<keyword evidence="2" id="KW-0560">Oxidoreductase</keyword>
<evidence type="ECO:0000256" key="3">
    <source>
        <dbReference type="SAM" id="MobiDB-lite"/>
    </source>
</evidence>
<evidence type="ECO:0000256" key="2">
    <source>
        <dbReference type="ARBA" id="ARBA00023002"/>
    </source>
</evidence>
<protein>
    <submittedName>
        <fullName evidence="4">NAD(P)-binding protein</fullName>
    </submittedName>
</protein>
<dbReference type="AlphaFoldDB" id="A0A139A9B7"/>
<dbReference type="PANTHER" id="PTHR24320:SF272">
    <property type="entry name" value="NAD(P)-BINDING ROSSMANN-FOLD SUPERFAMILY PROTEIN"/>
    <property type="match status" value="1"/>
</dbReference>
<gene>
    <name evidence="4" type="ORF">M427DRAFT_100570</name>
</gene>
<dbReference type="OrthoDB" id="191139at2759"/>
<dbReference type="Gene3D" id="3.40.50.720">
    <property type="entry name" value="NAD(P)-binding Rossmann-like Domain"/>
    <property type="match status" value="1"/>
</dbReference>
<dbReference type="OMA" id="KTEYNDW"/>
<evidence type="ECO:0000256" key="1">
    <source>
        <dbReference type="ARBA" id="ARBA00006484"/>
    </source>
</evidence>
<dbReference type="InterPro" id="IPR002347">
    <property type="entry name" value="SDR_fam"/>
</dbReference>
<name>A0A139A9B7_GONPJ</name>
<reference evidence="4 5" key="1">
    <citation type="journal article" date="2015" name="Genome Biol. Evol.">
        <title>Phylogenomic analyses indicate that early fungi evolved digesting cell walls of algal ancestors of land plants.</title>
        <authorList>
            <person name="Chang Y."/>
            <person name="Wang S."/>
            <person name="Sekimoto S."/>
            <person name="Aerts A.L."/>
            <person name="Choi C."/>
            <person name="Clum A."/>
            <person name="LaButti K.M."/>
            <person name="Lindquist E.A."/>
            <person name="Yee Ngan C."/>
            <person name="Ohm R.A."/>
            <person name="Salamov A.A."/>
            <person name="Grigoriev I.V."/>
            <person name="Spatafora J.W."/>
            <person name="Berbee M.L."/>
        </authorList>
    </citation>
    <scope>NUCLEOTIDE SEQUENCE [LARGE SCALE GENOMIC DNA]</scope>
    <source>
        <strain evidence="4 5">JEL478</strain>
    </source>
</reference>
<proteinExistence type="inferred from homology"/>
<feature type="region of interest" description="Disordered" evidence="3">
    <location>
        <begin position="1"/>
        <end position="25"/>
    </location>
</feature>
<dbReference type="Proteomes" id="UP000070544">
    <property type="component" value="Unassembled WGS sequence"/>
</dbReference>
<keyword evidence="5" id="KW-1185">Reference proteome</keyword>
<dbReference type="GO" id="GO:0016491">
    <property type="term" value="F:oxidoreductase activity"/>
    <property type="evidence" value="ECO:0007669"/>
    <property type="project" value="UniProtKB-KW"/>
</dbReference>
<dbReference type="STRING" id="1344416.A0A139A9B7"/>
<organism evidence="4 5">
    <name type="scientific">Gonapodya prolifera (strain JEL478)</name>
    <name type="common">Monoblepharis prolifera</name>
    <dbReference type="NCBI Taxonomy" id="1344416"/>
    <lineage>
        <taxon>Eukaryota</taxon>
        <taxon>Fungi</taxon>
        <taxon>Fungi incertae sedis</taxon>
        <taxon>Chytridiomycota</taxon>
        <taxon>Chytridiomycota incertae sedis</taxon>
        <taxon>Monoblepharidomycetes</taxon>
        <taxon>Monoblepharidales</taxon>
        <taxon>Gonapodyaceae</taxon>
        <taxon>Gonapodya</taxon>
    </lineage>
</organism>
<dbReference type="Pfam" id="PF00106">
    <property type="entry name" value="adh_short"/>
    <property type="match status" value="1"/>
</dbReference>
<comment type="similarity">
    <text evidence="1">Belongs to the short-chain dehydrogenases/reductases (SDR) family.</text>
</comment>
<dbReference type="PRINTS" id="PR00081">
    <property type="entry name" value="GDHRDH"/>
</dbReference>
<accession>A0A139A9B7</accession>
<dbReference type="InterPro" id="IPR036291">
    <property type="entry name" value="NAD(P)-bd_dom_sf"/>
</dbReference>